<dbReference type="InterPro" id="IPR037082">
    <property type="entry name" value="Phage_T4_Gp59_C_sf"/>
</dbReference>
<keyword evidence="4" id="KW-1185">Reference proteome</keyword>
<feature type="domain" description="Bacteriophage T4 Gp59 helicase assembly protein N-terminal" evidence="1">
    <location>
        <begin position="14"/>
        <end position="108"/>
    </location>
</feature>
<keyword evidence="3" id="KW-0347">Helicase</keyword>
<evidence type="ECO:0000313" key="3">
    <source>
        <dbReference type="EMBL" id="ASU00140.1"/>
    </source>
</evidence>
<accession>A0A223LCJ4</accession>
<dbReference type="Gene3D" id="1.10.8.60">
    <property type="match status" value="1"/>
</dbReference>
<evidence type="ECO:0000259" key="1">
    <source>
        <dbReference type="Pfam" id="PF08993"/>
    </source>
</evidence>
<reference evidence="3 4" key="1">
    <citation type="submission" date="2017-07" db="EMBL/GenBank/DDBJ databases">
        <title>In vitro design and evaluation of phage cocktails against multidrug-resistant Aeromonas salmonicida.</title>
        <authorList>
            <person name="Chen L."/>
            <person name="Yuan S."/>
            <person name="Ma Y."/>
        </authorList>
    </citation>
    <scope>NUCLEOTIDE SEQUENCE [LARGE SCALE GENOMIC DNA]</scope>
</reference>
<protein>
    <submittedName>
        <fullName evidence="3">Loader of DNA helicase</fullName>
    </submittedName>
</protein>
<dbReference type="SUPFAM" id="SSF48493">
    <property type="entry name" value="gene 59 helicase assembly protein"/>
    <property type="match status" value="1"/>
</dbReference>
<dbReference type="InterPro" id="IPR015086">
    <property type="entry name" value="Phage_T4_Gp59_C"/>
</dbReference>
<organism evidence="3 4">
    <name type="scientific">Aeromonas phage AS-zj</name>
    <dbReference type="NCBI Taxonomy" id="2024208"/>
    <lineage>
        <taxon>Viruses</taxon>
        <taxon>Duplodnaviria</taxon>
        <taxon>Heunggongvirae</taxon>
        <taxon>Uroviricota</taxon>
        <taxon>Caudoviricetes</taxon>
        <taxon>Pantevenvirales</taxon>
        <taxon>Straboviridae</taxon>
        <taxon>Emmerichvirinae</taxon>
        <taxon>Ceceduovirus</taxon>
        <taxon>Ceceduovirus aszj</taxon>
    </lineage>
</organism>
<dbReference type="Pfam" id="PF08994">
    <property type="entry name" value="T4_Gp59_C"/>
    <property type="match status" value="1"/>
</dbReference>
<dbReference type="Pfam" id="PF08993">
    <property type="entry name" value="T4_Gp59_N"/>
    <property type="match status" value="1"/>
</dbReference>
<keyword evidence="3" id="KW-0378">Hydrolase</keyword>
<sequence>MIKLILPPKPMITIDGRSCYRLYRSLKTQFSNPKYQVVKGGDWKLLNTSEATYNKMARKHIYERLAKKYNLGTLCGIMITNLCSNPDMWGGEFGGEDAHDHYLKTTGKYERMSIVFKKEIQDLLRKSKSKGISFRDMILPTDGQPWLFKYVQQDVISYETMLLLDSLFNFIDSYDKLNDHVWQNGYSSRIKAYRSLVKIDKEKVRKHFKKIIEDYKELNNI</sequence>
<dbReference type="Gene3D" id="1.10.220.50">
    <property type="entry name" value="Bacteriophage T4, Gp59, helicase assembly protein, C-terminal domain"/>
    <property type="match status" value="1"/>
</dbReference>
<dbReference type="GO" id="GO:0004386">
    <property type="term" value="F:helicase activity"/>
    <property type="evidence" value="ECO:0007669"/>
    <property type="project" value="UniProtKB-KW"/>
</dbReference>
<dbReference type="HAMAP" id="MF_04156">
    <property type="entry name" value="HELIC_LOADER_T4"/>
    <property type="match status" value="1"/>
</dbReference>
<dbReference type="InterPro" id="IPR008944">
    <property type="entry name" value="Phage_T4_Gp59"/>
</dbReference>
<dbReference type="EMBL" id="MF448340">
    <property type="protein sequence ID" value="ASU00140.1"/>
    <property type="molecule type" value="Genomic_DNA"/>
</dbReference>
<keyword evidence="3" id="KW-0547">Nucleotide-binding</keyword>
<feature type="domain" description="Bacteriophage T4 Gp59 helicase assembly protein C-terminal" evidence="2">
    <location>
        <begin position="117"/>
        <end position="213"/>
    </location>
</feature>
<evidence type="ECO:0000313" key="4">
    <source>
        <dbReference type="Proteomes" id="UP000226092"/>
    </source>
</evidence>
<dbReference type="GeneID" id="55604377"/>
<dbReference type="KEGG" id="vg:55604377"/>
<proteinExistence type="inferred from homology"/>
<dbReference type="InterPro" id="IPR015085">
    <property type="entry name" value="Phage_T4_Gp59_N"/>
</dbReference>
<dbReference type="Proteomes" id="UP000226092">
    <property type="component" value="Segment"/>
</dbReference>
<evidence type="ECO:0000259" key="2">
    <source>
        <dbReference type="Pfam" id="PF08994"/>
    </source>
</evidence>
<dbReference type="InterPro" id="IPR023197">
    <property type="entry name" value="Phage_T4_Gp59_dom_sf"/>
</dbReference>
<name>A0A223LCJ4_9CAUD</name>
<dbReference type="RefSeq" id="YP_009834310.1">
    <property type="nucleotide sequence ID" value="NC_048673.1"/>
</dbReference>
<keyword evidence="3" id="KW-0067">ATP-binding</keyword>